<dbReference type="EMBL" id="UINC01001262">
    <property type="protein sequence ID" value="SUZ76030.1"/>
    <property type="molecule type" value="Genomic_DNA"/>
</dbReference>
<gene>
    <name evidence="1" type="ORF">METZ01_LOCUS28884</name>
</gene>
<accession>A0A381QAH7</accession>
<protein>
    <recommendedName>
        <fullName evidence="2">DNA polymerase III subunit chi</fullName>
    </recommendedName>
</protein>
<sequence length="147" mass="17117">MIEQKPDVLFHHFHSIGSKNYLLYVCKLVEKGFKQKIQPIYIQTKNQQQAVQLDKLLWTFKQDSFIPHTIVGDSGLDSTPVQIGWNENQFHTAAAIVNLSEEIPISYLESKKIHEIIDDDEVKKNKARERWKNYKAEGCRLGVHQIK</sequence>
<dbReference type="PANTHER" id="PTHR38767">
    <property type="entry name" value="DNA POLYMERASE III SUBUNIT CHI"/>
    <property type="match status" value="1"/>
</dbReference>
<dbReference type="GO" id="GO:0003887">
    <property type="term" value="F:DNA-directed DNA polymerase activity"/>
    <property type="evidence" value="ECO:0007669"/>
    <property type="project" value="InterPro"/>
</dbReference>
<organism evidence="1">
    <name type="scientific">marine metagenome</name>
    <dbReference type="NCBI Taxonomy" id="408172"/>
    <lineage>
        <taxon>unclassified sequences</taxon>
        <taxon>metagenomes</taxon>
        <taxon>ecological metagenomes</taxon>
    </lineage>
</organism>
<name>A0A381QAH7_9ZZZZ</name>
<dbReference type="Pfam" id="PF04364">
    <property type="entry name" value="DNA_pol3_chi"/>
    <property type="match status" value="1"/>
</dbReference>
<evidence type="ECO:0000313" key="1">
    <source>
        <dbReference type="EMBL" id="SUZ76030.1"/>
    </source>
</evidence>
<dbReference type="GO" id="GO:0003677">
    <property type="term" value="F:DNA binding"/>
    <property type="evidence" value="ECO:0007669"/>
    <property type="project" value="InterPro"/>
</dbReference>
<dbReference type="InterPro" id="IPR036768">
    <property type="entry name" value="PolIII_chi_sf"/>
</dbReference>
<dbReference type="GO" id="GO:0006260">
    <property type="term" value="P:DNA replication"/>
    <property type="evidence" value="ECO:0007669"/>
    <property type="project" value="InterPro"/>
</dbReference>
<dbReference type="GO" id="GO:0032298">
    <property type="term" value="P:positive regulation of DNA-templated DNA replication initiation"/>
    <property type="evidence" value="ECO:0007669"/>
    <property type="project" value="TreeGrafter"/>
</dbReference>
<dbReference type="InterPro" id="IPR007459">
    <property type="entry name" value="DNA_pol3_chi"/>
</dbReference>
<dbReference type="AlphaFoldDB" id="A0A381QAH7"/>
<reference evidence="1" key="1">
    <citation type="submission" date="2018-05" db="EMBL/GenBank/DDBJ databases">
        <authorList>
            <person name="Lanie J.A."/>
            <person name="Ng W.-L."/>
            <person name="Kazmierczak K.M."/>
            <person name="Andrzejewski T.M."/>
            <person name="Davidsen T.M."/>
            <person name="Wayne K.J."/>
            <person name="Tettelin H."/>
            <person name="Glass J.I."/>
            <person name="Rusch D."/>
            <person name="Podicherti R."/>
            <person name="Tsui H.-C.T."/>
            <person name="Winkler M.E."/>
        </authorList>
    </citation>
    <scope>NUCLEOTIDE SEQUENCE</scope>
</reference>
<evidence type="ECO:0008006" key="2">
    <source>
        <dbReference type="Google" id="ProtNLM"/>
    </source>
</evidence>
<dbReference type="SUPFAM" id="SSF102400">
    <property type="entry name" value="DNA polymerase III chi subunit"/>
    <property type="match status" value="1"/>
</dbReference>
<dbReference type="PANTHER" id="PTHR38767:SF1">
    <property type="entry name" value="DNA POLYMERASE III SUBUNIT CHI"/>
    <property type="match status" value="1"/>
</dbReference>
<dbReference type="Gene3D" id="3.40.50.10110">
    <property type="entry name" value="DNA polymerase III subunit chi"/>
    <property type="match status" value="1"/>
</dbReference>
<proteinExistence type="predicted"/>